<evidence type="ECO:0000313" key="2">
    <source>
        <dbReference type="EMBL" id="HEG91152.1"/>
    </source>
</evidence>
<accession>A0A831X7G0</accession>
<organism evidence="2">
    <name type="scientific">Thermorudis peleae</name>
    <dbReference type="NCBI Taxonomy" id="1382356"/>
    <lineage>
        <taxon>Bacteria</taxon>
        <taxon>Pseudomonadati</taxon>
        <taxon>Thermomicrobiota</taxon>
        <taxon>Thermomicrobia</taxon>
        <taxon>Thermomicrobia incertae sedis</taxon>
        <taxon>Thermorudis</taxon>
    </lineage>
</organism>
<feature type="transmembrane region" description="Helical" evidence="1">
    <location>
        <begin position="53"/>
        <end position="72"/>
    </location>
</feature>
<gene>
    <name evidence="2" type="ORF">ENP34_06885</name>
</gene>
<evidence type="ECO:0000256" key="1">
    <source>
        <dbReference type="SAM" id="Phobius"/>
    </source>
</evidence>
<keyword evidence="1" id="KW-1133">Transmembrane helix</keyword>
<dbReference type="Pfam" id="PF14325">
    <property type="entry name" value="DUF4383"/>
    <property type="match status" value="1"/>
</dbReference>
<feature type="transmembrane region" description="Helical" evidence="1">
    <location>
        <begin position="12"/>
        <end position="33"/>
    </location>
</feature>
<keyword evidence="1" id="KW-0472">Membrane</keyword>
<dbReference type="AlphaFoldDB" id="A0A831X7G0"/>
<feature type="transmembrane region" description="Helical" evidence="1">
    <location>
        <begin position="107"/>
        <end position="124"/>
    </location>
</feature>
<name>A0A831X7G0_9BACT</name>
<comment type="caution">
    <text evidence="2">The sequence shown here is derived from an EMBL/GenBank/DDBJ whole genome shotgun (WGS) entry which is preliminary data.</text>
</comment>
<feature type="transmembrane region" description="Helical" evidence="1">
    <location>
        <begin position="79"/>
        <end position="101"/>
    </location>
</feature>
<dbReference type="EMBL" id="DSIY01000164">
    <property type="protein sequence ID" value="HEG91152.1"/>
    <property type="molecule type" value="Genomic_DNA"/>
</dbReference>
<proteinExistence type="predicted"/>
<reference evidence="2" key="1">
    <citation type="journal article" date="2020" name="mSystems">
        <title>Genome- and Community-Level Interaction Insights into Carbon Utilization and Element Cycling Functions of Hydrothermarchaeota in Hydrothermal Sediment.</title>
        <authorList>
            <person name="Zhou Z."/>
            <person name="Liu Y."/>
            <person name="Xu W."/>
            <person name="Pan J."/>
            <person name="Luo Z.H."/>
            <person name="Li M."/>
        </authorList>
    </citation>
    <scope>NUCLEOTIDE SEQUENCE [LARGE SCALE GENOMIC DNA]</scope>
    <source>
        <strain evidence="2">SpSt-210</strain>
    </source>
</reference>
<sequence>MDRGTVQKVTLAFGIVYLIVGVAGFIPGIAPPADEPGERVLLGLFEVNALHNVAHLVLGAILVIGSLAEGYVYTVNRVLAVVFLLLFVGGFIPAFVDLLAINAADTILHLLSALLTGYLGFIAPRQVAPARPRV</sequence>
<keyword evidence="1" id="KW-0812">Transmembrane</keyword>
<protein>
    <submittedName>
        <fullName evidence="2">DUF4383 domain-containing protein</fullName>
    </submittedName>
</protein>